<reference evidence="1" key="1">
    <citation type="journal article" date="2019" name="bioRxiv">
        <title>The Genome of the Zebra Mussel, Dreissena polymorpha: A Resource for Invasive Species Research.</title>
        <authorList>
            <person name="McCartney M.A."/>
            <person name="Auch B."/>
            <person name="Kono T."/>
            <person name="Mallez S."/>
            <person name="Zhang Y."/>
            <person name="Obille A."/>
            <person name="Becker A."/>
            <person name="Abrahante J.E."/>
            <person name="Garbe J."/>
            <person name="Badalamenti J.P."/>
            <person name="Herman A."/>
            <person name="Mangelson H."/>
            <person name="Liachko I."/>
            <person name="Sullivan S."/>
            <person name="Sone E.D."/>
            <person name="Koren S."/>
            <person name="Silverstein K.A.T."/>
            <person name="Beckman K.B."/>
            <person name="Gohl D.M."/>
        </authorList>
    </citation>
    <scope>NUCLEOTIDE SEQUENCE</scope>
    <source>
        <strain evidence="1">Duluth1</strain>
        <tissue evidence="1">Whole animal</tissue>
    </source>
</reference>
<proteinExistence type="predicted"/>
<reference evidence="1" key="2">
    <citation type="submission" date="2020-11" db="EMBL/GenBank/DDBJ databases">
        <authorList>
            <person name="McCartney M.A."/>
            <person name="Auch B."/>
            <person name="Kono T."/>
            <person name="Mallez S."/>
            <person name="Becker A."/>
            <person name="Gohl D.M."/>
            <person name="Silverstein K.A.T."/>
            <person name="Koren S."/>
            <person name="Bechman K.B."/>
            <person name="Herman A."/>
            <person name="Abrahante J.E."/>
            <person name="Garbe J."/>
        </authorList>
    </citation>
    <scope>NUCLEOTIDE SEQUENCE</scope>
    <source>
        <strain evidence="1">Duluth1</strain>
        <tissue evidence="1">Whole animal</tissue>
    </source>
</reference>
<sequence>MLRISHYEEISGRLRIKSMRLQPEWQYVVKCQCNPSCRRRRIMPKAYTGWESRQSLGLTGTSELL</sequence>
<gene>
    <name evidence="1" type="ORF">DPMN_014753</name>
</gene>
<accession>A0A9D4S4Z1</accession>
<evidence type="ECO:0000313" key="2">
    <source>
        <dbReference type="Proteomes" id="UP000828390"/>
    </source>
</evidence>
<dbReference type="EMBL" id="JAIWYP010000001">
    <property type="protein sequence ID" value="KAH3890668.1"/>
    <property type="molecule type" value="Genomic_DNA"/>
</dbReference>
<name>A0A9D4S4Z1_DREPO</name>
<organism evidence="1 2">
    <name type="scientific">Dreissena polymorpha</name>
    <name type="common">Zebra mussel</name>
    <name type="synonym">Mytilus polymorpha</name>
    <dbReference type="NCBI Taxonomy" id="45954"/>
    <lineage>
        <taxon>Eukaryota</taxon>
        <taxon>Metazoa</taxon>
        <taxon>Spiralia</taxon>
        <taxon>Lophotrochozoa</taxon>
        <taxon>Mollusca</taxon>
        <taxon>Bivalvia</taxon>
        <taxon>Autobranchia</taxon>
        <taxon>Heteroconchia</taxon>
        <taxon>Euheterodonta</taxon>
        <taxon>Imparidentia</taxon>
        <taxon>Neoheterodontei</taxon>
        <taxon>Myida</taxon>
        <taxon>Dreissenoidea</taxon>
        <taxon>Dreissenidae</taxon>
        <taxon>Dreissena</taxon>
    </lineage>
</organism>
<evidence type="ECO:0000313" key="1">
    <source>
        <dbReference type="EMBL" id="KAH3890668.1"/>
    </source>
</evidence>
<dbReference type="AlphaFoldDB" id="A0A9D4S4Z1"/>
<comment type="caution">
    <text evidence="1">The sequence shown here is derived from an EMBL/GenBank/DDBJ whole genome shotgun (WGS) entry which is preliminary data.</text>
</comment>
<dbReference type="Proteomes" id="UP000828390">
    <property type="component" value="Unassembled WGS sequence"/>
</dbReference>
<keyword evidence="2" id="KW-1185">Reference proteome</keyword>
<protein>
    <submittedName>
        <fullName evidence="1">Uncharacterized protein</fullName>
    </submittedName>
</protein>